<accession>A0A8J3B130</accession>
<dbReference type="Proteomes" id="UP000627205">
    <property type="component" value="Unassembled WGS sequence"/>
</dbReference>
<proteinExistence type="predicted"/>
<protein>
    <submittedName>
        <fullName evidence="1">Uncharacterized protein</fullName>
    </submittedName>
</protein>
<organism evidence="1 2">
    <name type="scientific">Oxalicibacterium solurbis</name>
    <dbReference type="NCBI Taxonomy" id="69280"/>
    <lineage>
        <taxon>Bacteria</taxon>
        <taxon>Pseudomonadati</taxon>
        <taxon>Pseudomonadota</taxon>
        <taxon>Betaproteobacteria</taxon>
        <taxon>Burkholderiales</taxon>
        <taxon>Oxalobacteraceae</taxon>
        <taxon>Oxalicibacterium</taxon>
    </lineage>
</organism>
<dbReference type="EMBL" id="BMDP01000001">
    <property type="protein sequence ID" value="GGI52860.1"/>
    <property type="molecule type" value="Genomic_DNA"/>
</dbReference>
<reference evidence="1" key="1">
    <citation type="journal article" date="2014" name="Int. J. Syst. Evol. Microbiol.">
        <title>Complete genome sequence of Corynebacterium casei LMG S-19264T (=DSM 44701T), isolated from a smear-ripened cheese.</title>
        <authorList>
            <consortium name="US DOE Joint Genome Institute (JGI-PGF)"/>
            <person name="Walter F."/>
            <person name="Albersmeier A."/>
            <person name="Kalinowski J."/>
            <person name="Ruckert C."/>
        </authorList>
    </citation>
    <scope>NUCLEOTIDE SEQUENCE</scope>
    <source>
        <strain evidence="1">CCM 7664</strain>
    </source>
</reference>
<name>A0A8J3B130_9BURK</name>
<evidence type="ECO:0000313" key="2">
    <source>
        <dbReference type="Proteomes" id="UP000627205"/>
    </source>
</evidence>
<evidence type="ECO:0000313" key="1">
    <source>
        <dbReference type="EMBL" id="GGI52860.1"/>
    </source>
</evidence>
<gene>
    <name evidence="1" type="ORF">GCM10011430_00340</name>
</gene>
<comment type="caution">
    <text evidence="1">The sequence shown here is derived from an EMBL/GenBank/DDBJ whole genome shotgun (WGS) entry which is preliminary data.</text>
</comment>
<keyword evidence="2" id="KW-1185">Reference proteome</keyword>
<reference evidence="1" key="2">
    <citation type="submission" date="2020-09" db="EMBL/GenBank/DDBJ databases">
        <authorList>
            <person name="Sun Q."/>
            <person name="Sedlacek I."/>
        </authorList>
    </citation>
    <scope>NUCLEOTIDE SEQUENCE</scope>
    <source>
        <strain evidence="1">CCM 7664</strain>
    </source>
</reference>
<dbReference type="AlphaFoldDB" id="A0A8J3B130"/>
<sequence>MPAQARPEGRPMKTYAVALTADEGSLIVQALAERPFKDVFALVASLNRQANGFAGGDGGRRDYTMNAAELALAVRALGALPFDRVCGLIADLNAQIRQQQDAACAAD</sequence>